<proteinExistence type="predicted"/>
<keyword evidence="1" id="KW-1185">Reference proteome</keyword>
<dbReference type="WBParaSite" id="L893_g21372.t1">
    <property type="protein sequence ID" value="L893_g21372.t1"/>
    <property type="gene ID" value="L893_g21372"/>
</dbReference>
<reference evidence="2" key="1">
    <citation type="submission" date="2016-11" db="UniProtKB">
        <authorList>
            <consortium name="WormBaseParasite"/>
        </authorList>
    </citation>
    <scope>IDENTIFICATION</scope>
</reference>
<protein>
    <submittedName>
        <fullName evidence="2">PDZ domain-containing protein</fullName>
    </submittedName>
</protein>
<sequence length="129" mass="13935">MLQEGPEGGKTLALGRAEDVVVLLDGVEEEGAEEAGVAVLRDLDQVVGVELEGRGVDQAHLEDAVEPLQEDGTLLVVRARRVEHRVPVVELVPEADPVPAHQQLEALQGTVVRVAQKLGQRHDLRRPVP</sequence>
<accession>A0A1I7YZE3</accession>
<dbReference type="Proteomes" id="UP000095287">
    <property type="component" value="Unplaced"/>
</dbReference>
<evidence type="ECO:0000313" key="1">
    <source>
        <dbReference type="Proteomes" id="UP000095287"/>
    </source>
</evidence>
<dbReference type="AlphaFoldDB" id="A0A1I7YZE3"/>
<name>A0A1I7YZE3_9BILA</name>
<evidence type="ECO:0000313" key="2">
    <source>
        <dbReference type="WBParaSite" id="L893_g21372.t1"/>
    </source>
</evidence>
<organism evidence="1 2">
    <name type="scientific">Steinernema glaseri</name>
    <dbReference type="NCBI Taxonomy" id="37863"/>
    <lineage>
        <taxon>Eukaryota</taxon>
        <taxon>Metazoa</taxon>
        <taxon>Ecdysozoa</taxon>
        <taxon>Nematoda</taxon>
        <taxon>Chromadorea</taxon>
        <taxon>Rhabditida</taxon>
        <taxon>Tylenchina</taxon>
        <taxon>Panagrolaimomorpha</taxon>
        <taxon>Strongyloidoidea</taxon>
        <taxon>Steinernematidae</taxon>
        <taxon>Steinernema</taxon>
    </lineage>
</organism>